<dbReference type="InParanoid" id="W0RIS9"/>
<dbReference type="GO" id="GO:0004797">
    <property type="term" value="F:thymidine kinase activity"/>
    <property type="evidence" value="ECO:0007669"/>
    <property type="project" value="UniProtKB-UniRule"/>
</dbReference>
<keyword evidence="4 8" id="KW-0808">Transferase</keyword>
<evidence type="ECO:0000256" key="12">
    <source>
        <dbReference type="RuleBase" id="RU004165"/>
    </source>
</evidence>
<keyword evidence="8" id="KW-0479">Metal-binding</keyword>
<dbReference type="Proteomes" id="UP000019151">
    <property type="component" value="Chromosome"/>
</dbReference>
<dbReference type="HOGENOM" id="CLU_064400_3_0_0"/>
<evidence type="ECO:0000256" key="1">
    <source>
        <dbReference type="ARBA" id="ARBA00007587"/>
    </source>
</evidence>
<dbReference type="STRING" id="861299.J421_2688"/>
<evidence type="ECO:0000256" key="5">
    <source>
        <dbReference type="ARBA" id="ARBA00022741"/>
    </source>
</evidence>
<name>W0RIS9_9BACT</name>
<keyword evidence="14" id="KW-1185">Reference proteome</keyword>
<keyword evidence="8" id="KW-0862">Zinc</keyword>
<dbReference type="AlphaFoldDB" id="W0RIS9"/>
<evidence type="ECO:0000256" key="2">
    <source>
        <dbReference type="ARBA" id="ARBA00012118"/>
    </source>
</evidence>
<evidence type="ECO:0000256" key="6">
    <source>
        <dbReference type="ARBA" id="ARBA00022777"/>
    </source>
</evidence>
<dbReference type="InterPro" id="IPR027417">
    <property type="entry name" value="P-loop_NTPase"/>
</dbReference>
<dbReference type="PROSITE" id="PS00603">
    <property type="entry name" value="TK_CELLULAR_TYPE"/>
    <property type="match status" value="1"/>
</dbReference>
<protein>
    <recommendedName>
        <fullName evidence="2 8">Thymidine kinase</fullName>
        <ecNumber evidence="2 8">2.7.1.21</ecNumber>
    </recommendedName>
</protein>
<comment type="similarity">
    <text evidence="1 8 12">Belongs to the thymidine kinase family.</text>
</comment>
<keyword evidence="7 8" id="KW-0067">ATP-binding</keyword>
<feature type="binding site" evidence="8">
    <location>
        <position position="148"/>
    </location>
    <ligand>
        <name>Zn(2+)</name>
        <dbReference type="ChEBI" id="CHEBI:29105"/>
    </ligand>
</feature>
<evidence type="ECO:0000256" key="7">
    <source>
        <dbReference type="ARBA" id="ARBA00022840"/>
    </source>
</evidence>
<dbReference type="GO" id="GO:0008270">
    <property type="term" value="F:zinc ion binding"/>
    <property type="evidence" value="ECO:0007669"/>
    <property type="project" value="UniProtKB-UniRule"/>
</dbReference>
<accession>W0RIS9</accession>
<feature type="binding site" evidence="8">
    <location>
        <position position="189"/>
    </location>
    <ligand>
        <name>Zn(2+)</name>
        <dbReference type="ChEBI" id="CHEBI:29105"/>
    </ligand>
</feature>
<evidence type="ECO:0000256" key="9">
    <source>
        <dbReference type="PIRSR" id="PIRSR035805-1"/>
    </source>
</evidence>
<dbReference type="PIRSF" id="PIRSF035805">
    <property type="entry name" value="TK_cell"/>
    <property type="match status" value="1"/>
</dbReference>
<dbReference type="Gene3D" id="3.40.50.300">
    <property type="entry name" value="P-loop containing nucleotide triphosphate hydrolases"/>
    <property type="match status" value="1"/>
</dbReference>
<dbReference type="GO" id="GO:0005524">
    <property type="term" value="F:ATP binding"/>
    <property type="evidence" value="ECO:0007669"/>
    <property type="project" value="UniProtKB-UniRule"/>
</dbReference>
<dbReference type="RefSeq" id="WP_025411695.1">
    <property type="nucleotide sequence ID" value="NZ_CP007128.1"/>
</dbReference>
<proteinExistence type="inferred from homology"/>
<evidence type="ECO:0000256" key="11">
    <source>
        <dbReference type="RuleBase" id="RU000544"/>
    </source>
</evidence>
<comment type="subcellular location">
    <subcellularLocation>
        <location evidence="8">Cytoplasm</location>
    </subcellularLocation>
</comment>
<feature type="binding site" evidence="10">
    <location>
        <begin position="174"/>
        <end position="177"/>
    </location>
    <ligand>
        <name>substrate</name>
    </ligand>
</feature>
<evidence type="ECO:0000313" key="14">
    <source>
        <dbReference type="Proteomes" id="UP000019151"/>
    </source>
</evidence>
<dbReference type="SUPFAM" id="SSF57716">
    <property type="entry name" value="Glucocorticoid receptor-like (DNA-binding domain)"/>
    <property type="match status" value="1"/>
</dbReference>
<dbReference type="SUPFAM" id="SSF52540">
    <property type="entry name" value="P-loop containing nucleoside triphosphate hydrolases"/>
    <property type="match status" value="1"/>
</dbReference>
<dbReference type="GO" id="GO:0046104">
    <property type="term" value="P:thymidine metabolic process"/>
    <property type="evidence" value="ECO:0007669"/>
    <property type="project" value="TreeGrafter"/>
</dbReference>
<dbReference type="InterPro" id="IPR020633">
    <property type="entry name" value="Thymidine_kinase_CS"/>
</dbReference>
<dbReference type="KEGG" id="gba:J421_2688"/>
<sequence length="203" mass="22054">MGDGFQTSGGWIEVIAGVMFSGKSEELIRRVRRAVIARKRVQVFKSHLDARYAGVYAVSSHDQRTVEAVPIDTSEQLLLRLDPLAHVVAVDEAQFLDDGIVRVATTLAERGRRVILAGTDTDFRGEPFGAMPQLMAVAESVDKLHAICVLCGAPASRNQRLIAGRPAPYDSPTIMVGAADSYEARCRACHQVPQPSDAQTKLI</sequence>
<dbReference type="InterPro" id="IPR001267">
    <property type="entry name" value="Thymidine_kinase"/>
</dbReference>
<reference evidence="13 14" key="1">
    <citation type="journal article" date="2014" name="Genome Announc.">
        <title>Genome Sequence and Methylome of Soil Bacterium Gemmatirosa kalamazoonensis KBS708T, a Member of the Rarely Cultivated Gemmatimonadetes Phylum.</title>
        <authorList>
            <person name="Debruyn J.M."/>
            <person name="Radosevich M."/>
            <person name="Wommack K.E."/>
            <person name="Polson S.W."/>
            <person name="Hauser L.J."/>
            <person name="Fawaz M.N."/>
            <person name="Korlach J."/>
            <person name="Tsai Y.C."/>
        </authorList>
    </citation>
    <scope>NUCLEOTIDE SEQUENCE [LARGE SCALE GENOMIC DNA]</scope>
    <source>
        <strain evidence="13 14">KBS708</strain>
    </source>
</reference>
<gene>
    <name evidence="8" type="primary">tdk</name>
    <name evidence="13" type="ORF">J421_2688</name>
</gene>
<keyword evidence="8" id="KW-0963">Cytoplasm</keyword>
<feature type="binding site" evidence="8">
    <location>
        <position position="186"/>
    </location>
    <ligand>
        <name>Zn(2+)</name>
        <dbReference type="ChEBI" id="CHEBI:29105"/>
    </ligand>
</feature>
<evidence type="ECO:0000256" key="3">
    <source>
        <dbReference type="ARBA" id="ARBA00022634"/>
    </source>
</evidence>
<dbReference type="GO" id="GO:0071897">
    <property type="term" value="P:DNA biosynthetic process"/>
    <property type="evidence" value="ECO:0007669"/>
    <property type="project" value="UniProtKB-KW"/>
</dbReference>
<evidence type="ECO:0000256" key="4">
    <source>
        <dbReference type="ARBA" id="ARBA00022679"/>
    </source>
</evidence>
<keyword evidence="3 8" id="KW-0237">DNA synthesis</keyword>
<evidence type="ECO:0000313" key="13">
    <source>
        <dbReference type="EMBL" id="AHG90225.1"/>
    </source>
</evidence>
<keyword evidence="6 8" id="KW-0418">Kinase</keyword>
<feature type="binding site" evidence="8">
    <location>
        <position position="151"/>
    </location>
    <ligand>
        <name>Zn(2+)</name>
        <dbReference type="ChEBI" id="CHEBI:29105"/>
    </ligand>
</feature>
<comment type="subunit">
    <text evidence="8">Homotetramer.</text>
</comment>
<dbReference type="HAMAP" id="MF_00124">
    <property type="entry name" value="Thymidine_kinase"/>
    <property type="match status" value="1"/>
</dbReference>
<comment type="catalytic activity">
    <reaction evidence="8 11">
        <text>thymidine + ATP = dTMP + ADP + H(+)</text>
        <dbReference type="Rhea" id="RHEA:19129"/>
        <dbReference type="ChEBI" id="CHEBI:15378"/>
        <dbReference type="ChEBI" id="CHEBI:17748"/>
        <dbReference type="ChEBI" id="CHEBI:30616"/>
        <dbReference type="ChEBI" id="CHEBI:63528"/>
        <dbReference type="ChEBI" id="CHEBI:456216"/>
        <dbReference type="EC" id="2.7.1.21"/>
    </reaction>
</comment>
<dbReference type="PANTHER" id="PTHR11441">
    <property type="entry name" value="THYMIDINE KINASE"/>
    <property type="match status" value="1"/>
</dbReference>
<dbReference type="PANTHER" id="PTHR11441:SF0">
    <property type="entry name" value="THYMIDINE KINASE, CYTOSOLIC"/>
    <property type="match status" value="1"/>
</dbReference>
<evidence type="ECO:0000256" key="10">
    <source>
        <dbReference type="PIRSR" id="PIRSR035805-2"/>
    </source>
</evidence>
<keyword evidence="5 8" id="KW-0547">Nucleotide-binding</keyword>
<dbReference type="PATRIC" id="fig|861299.3.peg.2737"/>
<dbReference type="OrthoDB" id="9781579at2"/>
<dbReference type="Pfam" id="PF00265">
    <property type="entry name" value="TK"/>
    <property type="match status" value="1"/>
</dbReference>
<dbReference type="EMBL" id="CP007128">
    <property type="protein sequence ID" value="AHG90225.1"/>
    <property type="molecule type" value="Genomic_DNA"/>
</dbReference>
<dbReference type="eggNOG" id="COG1435">
    <property type="taxonomic scope" value="Bacteria"/>
</dbReference>
<dbReference type="FunCoup" id="W0RIS9">
    <property type="interactions" value="227"/>
</dbReference>
<evidence type="ECO:0000256" key="8">
    <source>
        <dbReference type="HAMAP-Rule" id="MF_00124"/>
    </source>
</evidence>
<dbReference type="Gene3D" id="3.30.60.20">
    <property type="match status" value="1"/>
</dbReference>
<feature type="binding site" evidence="8">
    <location>
        <begin position="17"/>
        <end position="24"/>
    </location>
    <ligand>
        <name>ATP</name>
        <dbReference type="ChEBI" id="CHEBI:30616"/>
    </ligand>
</feature>
<dbReference type="NCBIfam" id="NF003296">
    <property type="entry name" value="PRK04296.1-1"/>
    <property type="match status" value="1"/>
</dbReference>
<feature type="active site" description="Proton acceptor" evidence="8 9">
    <location>
        <position position="92"/>
    </location>
</feature>
<dbReference type="GO" id="GO:0005829">
    <property type="term" value="C:cytosol"/>
    <property type="evidence" value="ECO:0007669"/>
    <property type="project" value="TreeGrafter"/>
</dbReference>
<feature type="binding site" evidence="8">
    <location>
        <begin position="91"/>
        <end position="94"/>
    </location>
    <ligand>
        <name>ATP</name>
        <dbReference type="ChEBI" id="CHEBI:30616"/>
    </ligand>
</feature>
<dbReference type="EC" id="2.7.1.21" evidence="2 8"/>
<feature type="binding site" evidence="10">
    <location>
        <position position="182"/>
    </location>
    <ligand>
        <name>substrate</name>
    </ligand>
</feature>
<organism evidence="13 14">
    <name type="scientific">Gemmatirosa kalamazoonensis</name>
    <dbReference type="NCBI Taxonomy" id="861299"/>
    <lineage>
        <taxon>Bacteria</taxon>
        <taxon>Pseudomonadati</taxon>
        <taxon>Gemmatimonadota</taxon>
        <taxon>Gemmatimonadia</taxon>
        <taxon>Gemmatimonadales</taxon>
        <taxon>Gemmatimonadaceae</taxon>
        <taxon>Gemmatirosa</taxon>
    </lineage>
</organism>